<dbReference type="RefSeq" id="WP_246003385.1">
    <property type="nucleotide sequence ID" value="NZ_RKHO01000001.1"/>
</dbReference>
<dbReference type="Proteomes" id="UP000281738">
    <property type="component" value="Unassembled WGS sequence"/>
</dbReference>
<feature type="compositionally biased region" description="Basic and acidic residues" evidence="1">
    <location>
        <begin position="75"/>
        <end position="84"/>
    </location>
</feature>
<evidence type="ECO:0000256" key="1">
    <source>
        <dbReference type="SAM" id="MobiDB-lite"/>
    </source>
</evidence>
<name>A0A3N2CS60_9ACTN</name>
<dbReference type="PANTHER" id="PTHR39082">
    <property type="entry name" value="PHOSPHOLIPASE C-BETA-2-RELATED"/>
    <property type="match status" value="1"/>
</dbReference>
<proteinExistence type="predicted"/>
<gene>
    <name evidence="4" type="ORF">EDD33_1198</name>
</gene>
<evidence type="ECO:0000259" key="3">
    <source>
        <dbReference type="Pfam" id="PF24481"/>
    </source>
</evidence>
<evidence type="ECO:0000313" key="5">
    <source>
        <dbReference type="Proteomes" id="UP000281738"/>
    </source>
</evidence>
<protein>
    <submittedName>
        <fullName evidence="4">Uncharacterized protein</fullName>
    </submittedName>
</protein>
<dbReference type="PANTHER" id="PTHR39082:SF1">
    <property type="entry name" value="SCAVENGER RECEPTOR CLASS A MEMBER 3"/>
    <property type="match status" value="1"/>
</dbReference>
<accession>A0A3N2CS60</accession>
<keyword evidence="5" id="KW-1185">Reference proteome</keyword>
<reference evidence="4 5" key="1">
    <citation type="submission" date="2018-11" db="EMBL/GenBank/DDBJ databases">
        <title>Sequencing the genomes of 1000 actinobacteria strains.</title>
        <authorList>
            <person name="Klenk H.-P."/>
        </authorList>
    </citation>
    <scope>NUCLEOTIDE SEQUENCE [LARGE SCALE GENOMIC DNA]</scope>
    <source>
        <strain evidence="4 5">DSM 12652</strain>
    </source>
</reference>
<dbReference type="Pfam" id="PF24481">
    <property type="entry name" value="CT398_CC"/>
    <property type="match status" value="1"/>
</dbReference>
<comment type="caution">
    <text evidence="4">The sequence shown here is derived from an EMBL/GenBank/DDBJ whole genome shotgun (WGS) entry which is preliminary data.</text>
</comment>
<dbReference type="Pfam" id="PF02591">
    <property type="entry name" value="Zn_ribbon_9"/>
    <property type="match status" value="1"/>
</dbReference>
<feature type="domain" description="CT398-like coiled coil hairpin" evidence="3">
    <location>
        <begin position="14"/>
        <end position="194"/>
    </location>
</feature>
<dbReference type="AlphaFoldDB" id="A0A3N2CS60"/>
<dbReference type="EMBL" id="RKHO01000001">
    <property type="protein sequence ID" value="ROR90359.1"/>
    <property type="molecule type" value="Genomic_DNA"/>
</dbReference>
<sequence length="247" mass="27507">MKADPSVQLHLLDVQELDSRADTLRHRLGSIPEARQLQELAVRRKEVDDAARDLRIEVADLTAEQKRADADVEQVKARRTRDQGMVDGGGISDPKALERMLGELQSLERRITSLEDTEIEVMERLETAENALAEREAELAEIDARAAELRETMESSAGSLQHDLEQVEAERYAVALDVPDDLRALYEKLRANKGGTGAAALRRRECGGCRLTLNASDLAIIARKPADEVVRCEECDRILVRTEESGL</sequence>
<dbReference type="InterPro" id="IPR052376">
    <property type="entry name" value="Oxidative_Scav/Glycosyltrans"/>
</dbReference>
<dbReference type="InterPro" id="IPR003743">
    <property type="entry name" value="Zf-RING_7"/>
</dbReference>
<feature type="domain" description="C4-type zinc ribbon" evidence="2">
    <location>
        <begin position="206"/>
        <end position="239"/>
    </location>
</feature>
<organism evidence="4 5">
    <name type="scientific">Nocardioides aurantiacus</name>
    <dbReference type="NCBI Taxonomy" id="86796"/>
    <lineage>
        <taxon>Bacteria</taxon>
        <taxon>Bacillati</taxon>
        <taxon>Actinomycetota</taxon>
        <taxon>Actinomycetes</taxon>
        <taxon>Propionibacteriales</taxon>
        <taxon>Nocardioidaceae</taxon>
        <taxon>Nocardioides</taxon>
    </lineage>
</organism>
<feature type="region of interest" description="Disordered" evidence="1">
    <location>
        <begin position="75"/>
        <end position="94"/>
    </location>
</feature>
<dbReference type="Gene3D" id="1.10.287.1490">
    <property type="match status" value="1"/>
</dbReference>
<evidence type="ECO:0000259" key="2">
    <source>
        <dbReference type="Pfam" id="PF02591"/>
    </source>
</evidence>
<evidence type="ECO:0000313" key="4">
    <source>
        <dbReference type="EMBL" id="ROR90359.1"/>
    </source>
</evidence>
<dbReference type="InterPro" id="IPR056003">
    <property type="entry name" value="CT398_CC_hairpin"/>
</dbReference>